<organism evidence="5 6">
    <name type="scientific">Bagarius yarrelli</name>
    <name type="common">Goonch</name>
    <name type="synonym">Bagrus yarrelli</name>
    <dbReference type="NCBI Taxonomy" id="175774"/>
    <lineage>
        <taxon>Eukaryota</taxon>
        <taxon>Metazoa</taxon>
        <taxon>Chordata</taxon>
        <taxon>Craniata</taxon>
        <taxon>Vertebrata</taxon>
        <taxon>Euteleostomi</taxon>
        <taxon>Actinopterygii</taxon>
        <taxon>Neopterygii</taxon>
        <taxon>Teleostei</taxon>
        <taxon>Ostariophysi</taxon>
        <taxon>Siluriformes</taxon>
        <taxon>Sisoridae</taxon>
        <taxon>Sisorinae</taxon>
        <taxon>Bagarius</taxon>
    </lineage>
</organism>
<reference evidence="5 6" key="1">
    <citation type="journal article" date="2019" name="Genome Biol. Evol.">
        <title>Whole-Genome Sequencing of the Giant Devil Catfish, Bagarius yarrelli.</title>
        <authorList>
            <person name="Jiang W."/>
            <person name="Lv Y."/>
            <person name="Cheng L."/>
            <person name="Yang K."/>
            <person name="Chao B."/>
            <person name="Wang X."/>
            <person name="Li Y."/>
            <person name="Pan X."/>
            <person name="You X."/>
            <person name="Zhang Y."/>
            <person name="Yang J."/>
            <person name="Li J."/>
            <person name="Zhang X."/>
            <person name="Liu S."/>
            <person name="Sun C."/>
            <person name="Yang J."/>
            <person name="Shi Q."/>
        </authorList>
    </citation>
    <scope>NUCLEOTIDE SEQUENCE [LARGE SCALE GENOMIC DNA]</scope>
    <source>
        <strain evidence="5">JWS20170419001</strain>
        <tissue evidence="5">Muscle</tissue>
    </source>
</reference>
<dbReference type="OrthoDB" id="6270329at2759"/>
<name>A0A556UF72_BAGYA</name>
<keyword evidence="2" id="KW-0863">Zinc-finger</keyword>
<dbReference type="Gene3D" id="2.60.120.920">
    <property type="match status" value="1"/>
</dbReference>
<dbReference type="AlphaFoldDB" id="A0A556UF72"/>
<dbReference type="InterPro" id="IPR001870">
    <property type="entry name" value="B30.2/SPRY"/>
</dbReference>
<dbReference type="PANTHER" id="PTHR25465">
    <property type="entry name" value="B-BOX DOMAIN CONTAINING"/>
    <property type="match status" value="1"/>
</dbReference>
<dbReference type="GO" id="GO:0008270">
    <property type="term" value="F:zinc ion binding"/>
    <property type="evidence" value="ECO:0007669"/>
    <property type="project" value="UniProtKB-KW"/>
</dbReference>
<proteinExistence type="predicted"/>
<dbReference type="InterPro" id="IPR003877">
    <property type="entry name" value="SPRY_dom"/>
</dbReference>
<keyword evidence="1" id="KW-0479">Metal-binding</keyword>
<dbReference type="Pfam" id="PF00622">
    <property type="entry name" value="SPRY"/>
    <property type="match status" value="1"/>
</dbReference>
<keyword evidence="6" id="KW-1185">Reference proteome</keyword>
<protein>
    <submittedName>
        <fullName evidence="5">E3 ubiquitin/ISG15 ligase TRIM25</fullName>
    </submittedName>
</protein>
<keyword evidence="5" id="KW-0436">Ligase</keyword>
<dbReference type="Pfam" id="PF25600">
    <property type="entry name" value="TRIM_CC"/>
    <property type="match status" value="1"/>
</dbReference>
<dbReference type="InterPro" id="IPR013320">
    <property type="entry name" value="ConA-like_dom_sf"/>
</dbReference>
<dbReference type="Proteomes" id="UP000319801">
    <property type="component" value="Unassembled WGS sequence"/>
</dbReference>
<dbReference type="InterPro" id="IPR058030">
    <property type="entry name" value="TRIM8/14/16/25/29/45/65_CC"/>
</dbReference>
<accession>A0A556UF72</accession>
<dbReference type="PANTHER" id="PTHR25465:SF5">
    <property type="entry name" value="E3 UBIQUITIN_ISG15 LIGASE TRIM25-RELATED"/>
    <property type="match status" value="1"/>
</dbReference>
<evidence type="ECO:0000256" key="3">
    <source>
        <dbReference type="ARBA" id="ARBA00022833"/>
    </source>
</evidence>
<dbReference type="PRINTS" id="PR01407">
    <property type="entry name" value="BUTYPHLNCDUF"/>
</dbReference>
<evidence type="ECO:0000256" key="1">
    <source>
        <dbReference type="ARBA" id="ARBA00022723"/>
    </source>
</evidence>
<dbReference type="GO" id="GO:0005737">
    <property type="term" value="C:cytoplasm"/>
    <property type="evidence" value="ECO:0007669"/>
    <property type="project" value="UniProtKB-ARBA"/>
</dbReference>
<dbReference type="PROSITE" id="PS50188">
    <property type="entry name" value="B302_SPRY"/>
    <property type="match status" value="1"/>
</dbReference>
<dbReference type="InterPro" id="IPR051051">
    <property type="entry name" value="E3_ubiq-ligase_TRIM/RNF"/>
</dbReference>
<evidence type="ECO:0000313" key="5">
    <source>
        <dbReference type="EMBL" id="TSO57293.1"/>
    </source>
</evidence>
<dbReference type="InterPro" id="IPR003879">
    <property type="entry name" value="Butyrophylin_SPRY"/>
</dbReference>
<dbReference type="SMART" id="SM00589">
    <property type="entry name" value="PRY"/>
    <property type="match status" value="1"/>
</dbReference>
<evidence type="ECO:0000256" key="2">
    <source>
        <dbReference type="ARBA" id="ARBA00022771"/>
    </source>
</evidence>
<dbReference type="EMBL" id="VCAZ01000068">
    <property type="protein sequence ID" value="TSO57293.1"/>
    <property type="molecule type" value="Genomic_DNA"/>
</dbReference>
<dbReference type="GO" id="GO:0016874">
    <property type="term" value="F:ligase activity"/>
    <property type="evidence" value="ECO:0007669"/>
    <property type="project" value="UniProtKB-KW"/>
</dbReference>
<sequence>MKQDVVKGQILAQEEAAVKKANEHLERLPSEITNLKRRDFELQHLERLSQADNGVYFLKGFLSMPALSSSLSSSVLFVHPYSSFQLVHQAVSDLIRQMENVSKLYFAKIIRHDAFKLTLNPDTAHVSLRLSKENQEATAMHQAQDYTSHPHRFDFKTQILCSEGLQDAPRYWEVNYKVKNWVCIAVSYSKIYRKEKNKVGFFGRNYCSWGLRCYYSSYKFWHDNKCINVNYTKCCSRIGVYLDPGIGILEFYNVSDDMTLIYKVQTKFTEPLYVGFGIEGKGSQITLCDLQESM</sequence>
<dbReference type="InterPro" id="IPR006574">
    <property type="entry name" value="PRY"/>
</dbReference>
<keyword evidence="3" id="KW-0862">Zinc</keyword>
<evidence type="ECO:0000259" key="4">
    <source>
        <dbReference type="PROSITE" id="PS50188"/>
    </source>
</evidence>
<comment type="caution">
    <text evidence="5">The sequence shown here is derived from an EMBL/GenBank/DDBJ whole genome shotgun (WGS) entry which is preliminary data.</text>
</comment>
<gene>
    <name evidence="5" type="ORF">Baya_10431</name>
</gene>
<evidence type="ECO:0000313" key="6">
    <source>
        <dbReference type="Proteomes" id="UP000319801"/>
    </source>
</evidence>
<dbReference type="Pfam" id="PF13765">
    <property type="entry name" value="PRY"/>
    <property type="match status" value="1"/>
</dbReference>
<feature type="domain" description="B30.2/SPRY" evidence="4">
    <location>
        <begin position="97"/>
        <end position="294"/>
    </location>
</feature>
<dbReference type="SUPFAM" id="SSF49899">
    <property type="entry name" value="Concanavalin A-like lectins/glucanases"/>
    <property type="match status" value="1"/>
</dbReference>
<dbReference type="InterPro" id="IPR043136">
    <property type="entry name" value="B30.2/SPRY_sf"/>
</dbReference>